<dbReference type="PaxDb" id="2850-Phatr47463"/>
<dbReference type="GO" id="GO:0006397">
    <property type="term" value="P:mRNA processing"/>
    <property type="evidence" value="ECO:0007669"/>
    <property type="project" value="UniProtKB-KW"/>
</dbReference>
<evidence type="ECO:0000313" key="7">
    <source>
        <dbReference type="EMBL" id="EEC46826.1"/>
    </source>
</evidence>
<reference evidence="7 8" key="1">
    <citation type="journal article" date="2008" name="Nature">
        <title>The Phaeodactylum genome reveals the evolutionary history of diatom genomes.</title>
        <authorList>
            <person name="Bowler C."/>
            <person name="Allen A.E."/>
            <person name="Badger J.H."/>
            <person name="Grimwood J."/>
            <person name="Jabbari K."/>
            <person name="Kuo A."/>
            <person name="Maheswari U."/>
            <person name="Martens C."/>
            <person name="Maumus F."/>
            <person name="Otillar R.P."/>
            <person name="Rayko E."/>
            <person name="Salamov A."/>
            <person name="Vandepoele K."/>
            <person name="Beszteri B."/>
            <person name="Gruber A."/>
            <person name="Heijde M."/>
            <person name="Katinka M."/>
            <person name="Mock T."/>
            <person name="Valentin K."/>
            <person name="Verret F."/>
            <person name="Berges J.A."/>
            <person name="Brownlee C."/>
            <person name="Cadoret J.P."/>
            <person name="Chiovitti A."/>
            <person name="Choi C.J."/>
            <person name="Coesel S."/>
            <person name="De Martino A."/>
            <person name="Detter J.C."/>
            <person name="Durkin C."/>
            <person name="Falciatore A."/>
            <person name="Fournet J."/>
            <person name="Haruta M."/>
            <person name="Huysman M.J."/>
            <person name="Jenkins B.D."/>
            <person name="Jiroutova K."/>
            <person name="Jorgensen R.E."/>
            <person name="Joubert Y."/>
            <person name="Kaplan A."/>
            <person name="Kroger N."/>
            <person name="Kroth P.G."/>
            <person name="La Roche J."/>
            <person name="Lindquist E."/>
            <person name="Lommer M."/>
            <person name="Martin-Jezequel V."/>
            <person name="Lopez P.J."/>
            <person name="Lucas S."/>
            <person name="Mangogna M."/>
            <person name="McGinnis K."/>
            <person name="Medlin L.K."/>
            <person name="Montsant A."/>
            <person name="Oudot-Le Secq M.P."/>
            <person name="Napoli C."/>
            <person name="Obornik M."/>
            <person name="Parker M.S."/>
            <person name="Petit J.L."/>
            <person name="Porcel B.M."/>
            <person name="Poulsen N."/>
            <person name="Robison M."/>
            <person name="Rychlewski L."/>
            <person name="Rynearson T.A."/>
            <person name="Schmutz J."/>
            <person name="Shapiro H."/>
            <person name="Siaut M."/>
            <person name="Stanley M."/>
            <person name="Sussman M.R."/>
            <person name="Taylor A.R."/>
            <person name="Vardi A."/>
            <person name="von Dassow P."/>
            <person name="Vyverman W."/>
            <person name="Willis A."/>
            <person name="Wyrwicz L.S."/>
            <person name="Rokhsar D.S."/>
            <person name="Weissenbach J."/>
            <person name="Armbrust E.V."/>
            <person name="Green B.R."/>
            <person name="Van de Peer Y."/>
            <person name="Grigoriev I.V."/>
        </authorList>
    </citation>
    <scope>NUCLEOTIDE SEQUENCE [LARGE SCALE GENOMIC DNA]</scope>
    <source>
        <strain evidence="7 8">CCAP 1055/1</strain>
    </source>
</reference>
<keyword evidence="4" id="KW-0539">Nucleus</keyword>
<protein>
    <recommendedName>
        <fullName evidence="6">Pre-mRNA polyadenylation factor Fip1 domain-containing protein</fullName>
    </recommendedName>
</protein>
<accession>B7G3G5</accession>
<feature type="domain" description="Pre-mRNA polyadenylation factor Fip1" evidence="6">
    <location>
        <begin position="189"/>
        <end position="231"/>
    </location>
</feature>
<dbReference type="OrthoDB" id="44464at2759"/>
<comment type="similarity">
    <text evidence="2">Belongs to the FIP1 family.</text>
</comment>
<dbReference type="GO" id="GO:0005847">
    <property type="term" value="C:mRNA cleavage and polyadenylation specificity factor complex"/>
    <property type="evidence" value="ECO:0007669"/>
    <property type="project" value="TreeGrafter"/>
</dbReference>
<proteinExistence type="inferred from homology"/>
<evidence type="ECO:0000256" key="4">
    <source>
        <dbReference type="ARBA" id="ARBA00023242"/>
    </source>
</evidence>
<dbReference type="RefSeq" id="XP_002181612.1">
    <property type="nucleotide sequence ID" value="XM_002181576.1"/>
</dbReference>
<dbReference type="InParanoid" id="B7G3G5"/>
<feature type="non-terminal residue" evidence="7">
    <location>
        <position position="250"/>
    </location>
</feature>
<dbReference type="AlphaFoldDB" id="B7G3G5"/>
<evidence type="ECO:0000256" key="2">
    <source>
        <dbReference type="ARBA" id="ARBA00007459"/>
    </source>
</evidence>
<dbReference type="eggNOG" id="ENOG502SVYV">
    <property type="taxonomic scope" value="Eukaryota"/>
</dbReference>
<organism evidence="7 8">
    <name type="scientific">Phaeodactylum tricornutum (strain CCAP 1055/1)</name>
    <dbReference type="NCBI Taxonomy" id="556484"/>
    <lineage>
        <taxon>Eukaryota</taxon>
        <taxon>Sar</taxon>
        <taxon>Stramenopiles</taxon>
        <taxon>Ochrophyta</taxon>
        <taxon>Bacillariophyta</taxon>
        <taxon>Bacillariophyceae</taxon>
        <taxon>Bacillariophycidae</taxon>
        <taxon>Naviculales</taxon>
        <taxon>Phaeodactylaceae</taxon>
        <taxon>Phaeodactylum</taxon>
    </lineage>
</organism>
<dbReference type="HOGENOM" id="CLU_580721_0_0_1"/>
<dbReference type="PANTHER" id="PTHR13484:SF0">
    <property type="entry name" value="PRE-MRNA 3'-END-PROCESSING FACTOR FIP1"/>
    <property type="match status" value="1"/>
</dbReference>
<dbReference type="STRING" id="556484.B7G3G5"/>
<dbReference type="EMBL" id="CM000615">
    <property type="protein sequence ID" value="EEC46826.1"/>
    <property type="molecule type" value="Genomic_DNA"/>
</dbReference>
<feature type="region of interest" description="Disordered" evidence="5">
    <location>
        <begin position="1"/>
        <end position="30"/>
    </location>
</feature>
<evidence type="ECO:0000256" key="3">
    <source>
        <dbReference type="ARBA" id="ARBA00022664"/>
    </source>
</evidence>
<dbReference type="KEGG" id="pti:PHATRDRAFT_47463"/>
<dbReference type="PANTHER" id="PTHR13484">
    <property type="entry name" value="FIP1-LIKE 1 PROTEIN"/>
    <property type="match status" value="1"/>
</dbReference>
<sequence>MGRKKRKTTDTDAAAEEEAAAAQPNELVTASATMPLASTIKTPTGTQALPAASNYAMTSHSGEIVQEDVYVSDGSEDELEDVDVVLSGSRMGLMRRGLVHPSALLQPNRQWTRSDAATAVAEGEAFTEDETRLRQEEELAKLDPAERAARLQQEKLRKEEEAVLTERQKESEENAGRDPALFSKRTAFDIRFDQIEEKPWARGTGDFADFFNYGLAEEDWLEYAEQQMMIRQELIDASKQKRAPDPTIVP</sequence>
<name>B7G3G5_PHATC</name>
<dbReference type="Pfam" id="PF05182">
    <property type="entry name" value="Fip1"/>
    <property type="match status" value="1"/>
</dbReference>
<dbReference type="Proteomes" id="UP000000759">
    <property type="component" value="Chromosome 13"/>
</dbReference>
<evidence type="ECO:0000256" key="1">
    <source>
        <dbReference type="ARBA" id="ARBA00004123"/>
    </source>
</evidence>
<gene>
    <name evidence="7" type="ORF">PHATRDRAFT_47463</name>
</gene>
<dbReference type="InterPro" id="IPR051187">
    <property type="entry name" value="Pre-mRNA_3'-end_processing_reg"/>
</dbReference>
<keyword evidence="8" id="KW-1185">Reference proteome</keyword>
<evidence type="ECO:0000259" key="6">
    <source>
        <dbReference type="Pfam" id="PF05182"/>
    </source>
</evidence>
<evidence type="ECO:0000256" key="5">
    <source>
        <dbReference type="SAM" id="MobiDB-lite"/>
    </source>
</evidence>
<dbReference type="InterPro" id="IPR007854">
    <property type="entry name" value="Fip1_dom"/>
</dbReference>
<dbReference type="GeneID" id="7202580"/>
<comment type="subcellular location">
    <subcellularLocation>
        <location evidence="1">Nucleus</location>
    </subcellularLocation>
</comment>
<evidence type="ECO:0000313" key="8">
    <source>
        <dbReference type="Proteomes" id="UP000000759"/>
    </source>
</evidence>
<reference evidence="8" key="2">
    <citation type="submission" date="2008-08" db="EMBL/GenBank/DDBJ databases">
        <authorList>
            <consortium name="Diatom Consortium"/>
            <person name="Grigoriev I."/>
            <person name="Grimwood J."/>
            <person name="Kuo A."/>
            <person name="Otillar R.P."/>
            <person name="Salamov A."/>
            <person name="Detter J.C."/>
            <person name="Lindquist E."/>
            <person name="Shapiro H."/>
            <person name="Lucas S."/>
            <person name="Glavina del Rio T."/>
            <person name="Pitluck S."/>
            <person name="Rokhsar D."/>
            <person name="Bowler C."/>
        </authorList>
    </citation>
    <scope>GENOME REANNOTATION</scope>
    <source>
        <strain evidence="8">CCAP 1055/1</strain>
    </source>
</reference>
<keyword evidence="3" id="KW-0507">mRNA processing</keyword>